<dbReference type="NCBIfam" id="TIGR00004">
    <property type="entry name" value="Rid family detoxifying hydrolase"/>
    <property type="match status" value="1"/>
</dbReference>
<dbReference type="STRING" id="1267423.SAMN05216290_3986"/>
<dbReference type="InterPro" id="IPR006175">
    <property type="entry name" value="YjgF/YER057c/UK114"/>
</dbReference>
<protein>
    <submittedName>
        <fullName evidence="2">Reactive intermediate/imine deaminase</fullName>
    </submittedName>
</protein>
<dbReference type="GeneID" id="99988651"/>
<accession>A0A1I0RRI3</accession>
<dbReference type="RefSeq" id="WP_090261177.1">
    <property type="nucleotide sequence ID" value="NZ_FOIR01000006.1"/>
</dbReference>
<dbReference type="PROSITE" id="PS51257">
    <property type="entry name" value="PROKAR_LIPOPROTEIN"/>
    <property type="match status" value="1"/>
</dbReference>
<dbReference type="Proteomes" id="UP000199437">
    <property type="component" value="Unassembled WGS sequence"/>
</dbReference>
<name>A0A1I0RRI3_9BACT</name>
<gene>
    <name evidence="2" type="ORF">SAMN05216290_3986</name>
</gene>
<comment type="similarity">
    <text evidence="1">Belongs to the RutC family.</text>
</comment>
<organism evidence="2 3">
    <name type="scientific">Roseivirga pacifica</name>
    <dbReference type="NCBI Taxonomy" id="1267423"/>
    <lineage>
        <taxon>Bacteria</taxon>
        <taxon>Pseudomonadati</taxon>
        <taxon>Bacteroidota</taxon>
        <taxon>Cytophagia</taxon>
        <taxon>Cytophagales</taxon>
        <taxon>Roseivirgaceae</taxon>
        <taxon>Roseivirga</taxon>
    </lineage>
</organism>
<dbReference type="GO" id="GO:0019239">
    <property type="term" value="F:deaminase activity"/>
    <property type="evidence" value="ECO:0007669"/>
    <property type="project" value="TreeGrafter"/>
</dbReference>
<dbReference type="PANTHER" id="PTHR11803">
    <property type="entry name" value="2-IMINOBUTANOATE/2-IMINOPROPANOATE DEAMINASE RIDA"/>
    <property type="match status" value="1"/>
</dbReference>
<evidence type="ECO:0000256" key="1">
    <source>
        <dbReference type="ARBA" id="ARBA00010552"/>
    </source>
</evidence>
<dbReference type="Gene3D" id="3.30.1330.40">
    <property type="entry name" value="RutC-like"/>
    <property type="match status" value="1"/>
</dbReference>
<dbReference type="AlphaFoldDB" id="A0A1I0RRI3"/>
<evidence type="ECO:0000313" key="3">
    <source>
        <dbReference type="Proteomes" id="UP000199437"/>
    </source>
</evidence>
<dbReference type="FunFam" id="3.30.1330.40:FF:000001">
    <property type="entry name" value="L-PSP family endoribonuclease"/>
    <property type="match status" value="1"/>
</dbReference>
<proteinExistence type="inferred from homology"/>
<dbReference type="CDD" id="cd00448">
    <property type="entry name" value="YjgF_YER057c_UK114_family"/>
    <property type="match status" value="1"/>
</dbReference>
<dbReference type="InterPro" id="IPR006056">
    <property type="entry name" value="RidA"/>
</dbReference>
<dbReference type="InterPro" id="IPR035959">
    <property type="entry name" value="RutC-like_sf"/>
</dbReference>
<dbReference type="EMBL" id="FOIR01000006">
    <property type="protein sequence ID" value="SEW43782.1"/>
    <property type="molecule type" value="Genomic_DNA"/>
</dbReference>
<reference evidence="3" key="1">
    <citation type="submission" date="2016-10" db="EMBL/GenBank/DDBJ databases">
        <authorList>
            <person name="Varghese N."/>
            <person name="Submissions S."/>
        </authorList>
    </citation>
    <scope>NUCLEOTIDE SEQUENCE [LARGE SCALE GENOMIC DNA]</scope>
    <source>
        <strain evidence="3">CGMCC 1.12402</strain>
    </source>
</reference>
<sequence length="154" mass="16906">MAKTFTFAFILSLFIFSCTQKPTELEVNHYLSEETAQLNLPFSEAVRVGDMLYLSGQVGNKPGTLDLVEGGIEAEAKQVMENIKTVLEANGSSFDHAVKFTVFIDDIAQWSNFNKVYVEYFPNKKPARSALGADGLALGAAVEVECIAYIPSKK</sequence>
<dbReference type="GO" id="GO:0005829">
    <property type="term" value="C:cytosol"/>
    <property type="evidence" value="ECO:0007669"/>
    <property type="project" value="TreeGrafter"/>
</dbReference>
<dbReference type="Pfam" id="PF01042">
    <property type="entry name" value="Ribonuc_L-PSP"/>
    <property type="match status" value="1"/>
</dbReference>
<keyword evidence="3" id="KW-1185">Reference proteome</keyword>
<dbReference type="PANTHER" id="PTHR11803:SF58">
    <property type="entry name" value="PROTEIN HMF1-RELATED"/>
    <property type="match status" value="1"/>
</dbReference>
<dbReference type="SUPFAM" id="SSF55298">
    <property type="entry name" value="YjgF-like"/>
    <property type="match status" value="1"/>
</dbReference>
<evidence type="ECO:0000313" key="2">
    <source>
        <dbReference type="EMBL" id="SEW43782.1"/>
    </source>
</evidence>
<dbReference type="OrthoDB" id="9803101at2"/>